<comment type="caution">
    <text evidence="1">The sequence shown here is derived from an EMBL/GenBank/DDBJ whole genome shotgun (WGS) entry which is preliminary data.</text>
</comment>
<dbReference type="EMBL" id="BARV01011031">
    <property type="protein sequence ID" value="GAI03397.1"/>
    <property type="molecule type" value="Genomic_DNA"/>
</dbReference>
<organism evidence="1">
    <name type="scientific">marine sediment metagenome</name>
    <dbReference type="NCBI Taxonomy" id="412755"/>
    <lineage>
        <taxon>unclassified sequences</taxon>
        <taxon>metagenomes</taxon>
        <taxon>ecological metagenomes</taxon>
    </lineage>
</organism>
<reference evidence="1" key="1">
    <citation type="journal article" date="2014" name="Front. Microbiol.">
        <title>High frequency of phylogenetically diverse reductive dehalogenase-homologous genes in deep subseafloor sedimentary metagenomes.</title>
        <authorList>
            <person name="Kawai M."/>
            <person name="Futagami T."/>
            <person name="Toyoda A."/>
            <person name="Takaki Y."/>
            <person name="Nishi S."/>
            <person name="Hori S."/>
            <person name="Arai W."/>
            <person name="Tsubouchi T."/>
            <person name="Morono Y."/>
            <person name="Uchiyama I."/>
            <person name="Ito T."/>
            <person name="Fujiyama A."/>
            <person name="Inagaki F."/>
            <person name="Takami H."/>
        </authorList>
    </citation>
    <scope>NUCLEOTIDE SEQUENCE</scope>
    <source>
        <strain evidence="1">Expedition CK06-06</strain>
    </source>
</reference>
<proteinExistence type="predicted"/>
<accession>X1K8N7</accession>
<protein>
    <submittedName>
        <fullName evidence="1">Uncharacterized protein</fullName>
    </submittedName>
</protein>
<evidence type="ECO:0000313" key="1">
    <source>
        <dbReference type="EMBL" id="GAI03397.1"/>
    </source>
</evidence>
<name>X1K8N7_9ZZZZ</name>
<gene>
    <name evidence="1" type="ORF">S06H3_21105</name>
</gene>
<sequence length="189" mass="22001">MEERIKKYKLKLDPEIRGKTYDRLKSQMVKHHTAYQFEAVKVEEEVRKVLCEVNVLDLVYYIIFGKEVLKVLRKHKGKTAEMEINILINKWCDRGLHPINLYRILRLYYGMVCKVQIWDGTDTASIRPEGWLDVKTHTPDKCFAADFADAQANQVIITPPEGKRIEIISNYASTENAVGDITLKFLSWP</sequence>
<dbReference type="AlphaFoldDB" id="X1K8N7"/>